<sequence length="134" mass="14936">MLWAMAPGIATTTRYRPVGQAELDLIVPSGYRRFPPRLPEQPIFYPVCNEEYAVQIASRWNTAGGAVGYVTRFEVRSDFLAKYDVQIVGSRLHTEYWIPAGELETLNDAIVGTIDVIGEHRAEGHGATKETTPQ</sequence>
<evidence type="ECO:0000313" key="1">
    <source>
        <dbReference type="EMBL" id="AUX27019.1"/>
    </source>
</evidence>
<dbReference type="OrthoDB" id="883590at2"/>
<gene>
    <name evidence="1" type="ORF">SOCEGT47_075920</name>
</gene>
<name>A0A4P2QBM8_SORCE</name>
<dbReference type="Proteomes" id="UP000295781">
    <property type="component" value="Chromosome"/>
</dbReference>
<protein>
    <recommendedName>
        <fullName evidence="3">ADP-ribosylation/crystallin J1</fullName>
    </recommendedName>
</protein>
<dbReference type="AlphaFoldDB" id="A0A4P2QBM8"/>
<evidence type="ECO:0000313" key="2">
    <source>
        <dbReference type="Proteomes" id="UP000295781"/>
    </source>
</evidence>
<dbReference type="EMBL" id="CP012670">
    <property type="protein sequence ID" value="AUX27019.1"/>
    <property type="molecule type" value="Genomic_DNA"/>
</dbReference>
<accession>A0A4P2QBM8</accession>
<organism evidence="1 2">
    <name type="scientific">Sorangium cellulosum</name>
    <name type="common">Polyangium cellulosum</name>
    <dbReference type="NCBI Taxonomy" id="56"/>
    <lineage>
        <taxon>Bacteria</taxon>
        <taxon>Pseudomonadati</taxon>
        <taxon>Myxococcota</taxon>
        <taxon>Polyangia</taxon>
        <taxon>Polyangiales</taxon>
        <taxon>Polyangiaceae</taxon>
        <taxon>Sorangium</taxon>
    </lineage>
</organism>
<proteinExistence type="predicted"/>
<evidence type="ECO:0008006" key="3">
    <source>
        <dbReference type="Google" id="ProtNLM"/>
    </source>
</evidence>
<reference evidence="1 2" key="1">
    <citation type="submission" date="2015-09" db="EMBL/GenBank/DDBJ databases">
        <title>Sorangium comparison.</title>
        <authorList>
            <person name="Zaburannyi N."/>
            <person name="Bunk B."/>
            <person name="Overmann J."/>
            <person name="Mueller R."/>
        </authorList>
    </citation>
    <scope>NUCLEOTIDE SEQUENCE [LARGE SCALE GENOMIC DNA]</scope>
    <source>
        <strain evidence="1 2">So ceGT47</strain>
    </source>
</reference>